<proteinExistence type="predicted"/>
<feature type="non-terminal residue" evidence="1">
    <location>
        <position position="1"/>
    </location>
</feature>
<dbReference type="EMBL" id="CAJVPY010012701">
    <property type="protein sequence ID" value="CAG8735892.1"/>
    <property type="molecule type" value="Genomic_DNA"/>
</dbReference>
<evidence type="ECO:0000313" key="2">
    <source>
        <dbReference type="Proteomes" id="UP000789405"/>
    </source>
</evidence>
<dbReference type="AlphaFoldDB" id="A0A9N9IIU1"/>
<evidence type="ECO:0000313" key="1">
    <source>
        <dbReference type="EMBL" id="CAG8735892.1"/>
    </source>
</evidence>
<protein>
    <submittedName>
        <fullName evidence="1">5400_t:CDS:1</fullName>
    </submittedName>
</protein>
<keyword evidence="2" id="KW-1185">Reference proteome</keyword>
<organism evidence="1 2">
    <name type="scientific">Dentiscutata erythropus</name>
    <dbReference type="NCBI Taxonomy" id="1348616"/>
    <lineage>
        <taxon>Eukaryota</taxon>
        <taxon>Fungi</taxon>
        <taxon>Fungi incertae sedis</taxon>
        <taxon>Mucoromycota</taxon>
        <taxon>Glomeromycotina</taxon>
        <taxon>Glomeromycetes</taxon>
        <taxon>Diversisporales</taxon>
        <taxon>Gigasporaceae</taxon>
        <taxon>Dentiscutata</taxon>
    </lineage>
</organism>
<accession>A0A9N9IIU1</accession>
<gene>
    <name evidence="1" type="ORF">DERYTH_LOCUS15553</name>
</gene>
<dbReference type="Proteomes" id="UP000789405">
    <property type="component" value="Unassembled WGS sequence"/>
</dbReference>
<comment type="caution">
    <text evidence="1">The sequence shown here is derived from an EMBL/GenBank/DDBJ whole genome shotgun (WGS) entry which is preliminary data.</text>
</comment>
<sequence length="47" mass="5415">SISSKTIWKNLIKNLIAITERQNLAWNLNIYNSIQRKSNSMFGSKCS</sequence>
<name>A0A9N9IIU1_9GLOM</name>
<reference evidence="1" key="1">
    <citation type="submission" date="2021-06" db="EMBL/GenBank/DDBJ databases">
        <authorList>
            <person name="Kallberg Y."/>
            <person name="Tangrot J."/>
            <person name="Rosling A."/>
        </authorList>
    </citation>
    <scope>NUCLEOTIDE SEQUENCE</scope>
    <source>
        <strain evidence="1">MA453B</strain>
    </source>
</reference>